<evidence type="ECO:0000256" key="3">
    <source>
        <dbReference type="ARBA" id="ARBA00022741"/>
    </source>
</evidence>
<dbReference type="Gene3D" id="2.40.10.170">
    <property type="match status" value="1"/>
</dbReference>
<dbReference type="SMART" id="SM00982">
    <property type="entry name" value="TRCF"/>
    <property type="match status" value="1"/>
</dbReference>
<dbReference type="SMART" id="SM00490">
    <property type="entry name" value="HELICc"/>
    <property type="match status" value="1"/>
</dbReference>
<keyword evidence="4 13" id="KW-0227">DNA damage</keyword>
<dbReference type="FunFam" id="3.40.50.300:FF:000546">
    <property type="entry name" value="Transcription-repair-coupling factor"/>
    <property type="match status" value="1"/>
</dbReference>
<dbReference type="InterPro" id="IPR047112">
    <property type="entry name" value="RecG/Mfd"/>
</dbReference>
<dbReference type="InterPro" id="IPR003711">
    <property type="entry name" value="CarD-like/TRCF_RID"/>
</dbReference>
<evidence type="ECO:0000256" key="13">
    <source>
        <dbReference type="HAMAP-Rule" id="MF_00969"/>
    </source>
</evidence>
<dbReference type="Pfam" id="PF02559">
    <property type="entry name" value="CarD_TRCF_RID"/>
    <property type="match status" value="1"/>
</dbReference>
<keyword evidence="3 13" id="KW-0547">Nucleotide-binding</keyword>
<protein>
    <recommendedName>
        <fullName evidence="12 13">Transcription-repair-coupling factor</fullName>
        <shortName evidence="13">TRCF</shortName>
        <ecNumber evidence="13">3.6.4.-</ecNumber>
    </recommendedName>
</protein>
<dbReference type="Pfam" id="PF00270">
    <property type="entry name" value="DEAD"/>
    <property type="match status" value="1"/>
</dbReference>
<dbReference type="InterPro" id="IPR036101">
    <property type="entry name" value="CarD-like/TRCF_RID_sf"/>
</dbReference>
<dbReference type="SUPFAM" id="SSF143517">
    <property type="entry name" value="TRCF domain-like"/>
    <property type="match status" value="1"/>
</dbReference>
<comment type="subcellular location">
    <subcellularLocation>
        <location evidence="1 13">Cytoplasm</location>
    </subcellularLocation>
</comment>
<keyword evidence="9 13" id="KW-0234">DNA repair</keyword>
<dbReference type="EMBL" id="CP058559">
    <property type="protein sequence ID" value="QNO14871.1"/>
    <property type="molecule type" value="Genomic_DNA"/>
</dbReference>
<dbReference type="CDD" id="cd17991">
    <property type="entry name" value="DEXHc_TRCF"/>
    <property type="match status" value="1"/>
</dbReference>
<keyword evidence="2 13" id="KW-0963">Cytoplasm</keyword>
<accession>A0A7G9W859</accession>
<dbReference type="PANTHER" id="PTHR47964:SF1">
    <property type="entry name" value="ATP-DEPENDENT DNA HELICASE HOMOLOG RECG, CHLOROPLASTIC"/>
    <property type="match status" value="1"/>
</dbReference>
<keyword evidence="5 13" id="KW-0378">Hydrolase</keyword>
<dbReference type="GO" id="GO:0003684">
    <property type="term" value="F:damaged DNA binding"/>
    <property type="evidence" value="ECO:0007669"/>
    <property type="project" value="InterPro"/>
</dbReference>
<dbReference type="Pfam" id="PF00271">
    <property type="entry name" value="Helicase_C"/>
    <property type="match status" value="1"/>
</dbReference>
<evidence type="ECO:0000313" key="16">
    <source>
        <dbReference type="EMBL" id="QNO14871.1"/>
    </source>
</evidence>
<sequence>MNLEKIKETVEFQEIVRNMDLGRKQLIYGLSGGQKGFLLSSLVKETGKDLIIITNSQSNSEKIFREMNTYLGEDNVYHFPANPLMPGEVDFRSKDIEIERISTLHAKSTGKARVVVAQITSCLEILPHWEAINKAKIILKVDEDLSFPILEKKLIQLGYVRCGIVEKQGDFSIRGSVIDIFPSIGKKPIRLEFFGDTLESIRYFDVRTQRSSMENIKEFDLFTNTLNVLENHKKEALLLKLNNFLNQAKDSKIKQKLRQDIEKIENDIIFDELTQYNHEIYNGGQSLIDIFSDHIIVMDETPFIKKDLETWLKDYSERLKQLIEKGEVFPKIPLYYQPEEIVTKVNKSNAMHFCLLLRTLGNFKVDNTVSLPFRQAPVFAGNVELFFEEIKRLVKERFHIAIYYTKKEVMQGLKNLFVEKKLEIESKDGPLIEFKEGFLEEGFIFDRAKIACFVERQIYKGTKGRKGKSLNQGVSITDISHLDIGDYIVHINHGIGVFKGINTLEVAGGKKDYIYVQYAGNDKLYIPTDQVEVLQKFVGGEGKEPKIYSLSGNDWAKTTKKARQSIREMAQSLVYLYAKRQSSQGYQFDHDTTWQNQFEDNFPYTETVDQLKAIKEVKIDMEQPKPMDRLICGDVGYGKTEVAMRAAMKCVLDGKQVAVLVPTTILAQQHFKNFKERFQDFPVNIEVFSRFRSKKETDEGLVNLMTGVVDIAIGTHKLLQKNVKFKDLGLIIVDEEQRFGVAHKERLKELKMNVDVLTMTATPIPRTLHMSMLGIRDLSVIETPPEDRFPVQTYVLEYNEDVIATAIKREIERGGQVYFVYNRVQSIDAMAAKIQKMVPDCKIAIGHGQMAETQLEKTMLGFLDGEYDVLLSTTIIETGLDIPNVNTLIIYDADKFGLSQLYQLRGRVGRSNRVAYSYLTYHKDKVLTEVAQKRLQAIKEFTDLGSGFKIAMRDLEIRGAGNILGLEQHGFIASIGFDLYCQLLEEAIAELKGKKPKQRPLELNIEFPIDAYIPEKLMNRSLKMSFYRRISMANNLENISEIEEEMYDRFGKLPEQVANLIDMARLKIYGQKIKIKSISAKGLGYLQKPGENNYSVEIKFYPNTSLTGKELLEIYDKNKNLDFAMKNESLVIKLKKVEVNSLLPETEKLLHQLIAKAN</sequence>
<evidence type="ECO:0000259" key="15">
    <source>
        <dbReference type="PROSITE" id="PS51194"/>
    </source>
</evidence>
<evidence type="ECO:0000256" key="9">
    <source>
        <dbReference type="ARBA" id="ARBA00023204"/>
    </source>
</evidence>
<dbReference type="InterPro" id="IPR027417">
    <property type="entry name" value="P-loop_NTPase"/>
</dbReference>
<gene>
    <name evidence="13 16" type="primary">mfd</name>
    <name evidence="16" type="ORF">HYG86_08835</name>
</gene>
<comment type="function">
    <text evidence="13">Couples transcription and DNA repair by recognizing RNA polymerase (RNAP) stalled at DNA lesions. Mediates ATP-dependent release of RNAP and its truncated transcript from the DNA, and recruitment of nucleotide excision repair machinery to the damaged site.</text>
</comment>
<dbReference type="PROSITE" id="PS51194">
    <property type="entry name" value="HELICASE_CTER"/>
    <property type="match status" value="1"/>
</dbReference>
<evidence type="ECO:0000256" key="5">
    <source>
        <dbReference type="ARBA" id="ARBA00022801"/>
    </source>
</evidence>
<dbReference type="Gene3D" id="3.30.2060.10">
    <property type="entry name" value="Penicillin-binding protein 1b domain"/>
    <property type="match status" value="1"/>
</dbReference>
<evidence type="ECO:0000313" key="17">
    <source>
        <dbReference type="Proteomes" id="UP000516160"/>
    </source>
</evidence>
<feature type="domain" description="Helicase C-terminal" evidence="15">
    <location>
        <begin position="790"/>
        <end position="956"/>
    </location>
</feature>
<dbReference type="InterPro" id="IPR037235">
    <property type="entry name" value="TRCF-like_C_D7"/>
</dbReference>
<organism evidence="16 17">
    <name type="scientific">Alkalicella caledoniensis</name>
    <dbReference type="NCBI Taxonomy" id="2731377"/>
    <lineage>
        <taxon>Bacteria</taxon>
        <taxon>Bacillati</taxon>
        <taxon>Bacillota</taxon>
        <taxon>Clostridia</taxon>
        <taxon>Eubacteriales</taxon>
        <taxon>Proteinivoracaceae</taxon>
        <taxon>Alkalicella</taxon>
    </lineage>
</organism>
<dbReference type="InterPro" id="IPR004576">
    <property type="entry name" value="Mfd"/>
</dbReference>
<dbReference type="InterPro" id="IPR005118">
    <property type="entry name" value="TRCF_C"/>
</dbReference>
<dbReference type="Gene3D" id="3.40.50.300">
    <property type="entry name" value="P-loop containing nucleotide triphosphate hydrolases"/>
    <property type="match status" value="2"/>
</dbReference>
<dbReference type="SUPFAM" id="SSF52540">
    <property type="entry name" value="P-loop containing nucleoside triphosphate hydrolases"/>
    <property type="match status" value="2"/>
</dbReference>
<dbReference type="EC" id="3.6.4.-" evidence="13"/>
<dbReference type="Pfam" id="PF17757">
    <property type="entry name" value="UvrB_inter"/>
    <property type="match status" value="1"/>
</dbReference>
<dbReference type="GO" id="GO:0005524">
    <property type="term" value="F:ATP binding"/>
    <property type="evidence" value="ECO:0007669"/>
    <property type="project" value="UniProtKB-UniRule"/>
</dbReference>
<dbReference type="Gene3D" id="3.40.50.11180">
    <property type="match status" value="1"/>
</dbReference>
<dbReference type="InterPro" id="IPR011545">
    <property type="entry name" value="DEAD/DEAH_box_helicase_dom"/>
</dbReference>
<keyword evidence="8 13" id="KW-0238">DNA-binding</keyword>
<dbReference type="GO" id="GO:0006355">
    <property type="term" value="P:regulation of DNA-templated transcription"/>
    <property type="evidence" value="ECO:0007669"/>
    <property type="project" value="UniProtKB-UniRule"/>
</dbReference>
<dbReference type="KEGG" id="acae:HYG86_08835"/>
<evidence type="ECO:0000256" key="12">
    <source>
        <dbReference type="ARBA" id="ARBA00070128"/>
    </source>
</evidence>
<dbReference type="SUPFAM" id="SSF141259">
    <property type="entry name" value="CarD-like"/>
    <property type="match status" value="1"/>
</dbReference>
<dbReference type="GO" id="GO:0000716">
    <property type="term" value="P:transcription-coupled nucleotide-excision repair, DNA damage recognition"/>
    <property type="evidence" value="ECO:0007669"/>
    <property type="project" value="UniProtKB-UniRule"/>
</dbReference>
<dbReference type="Pfam" id="PF03461">
    <property type="entry name" value="TRCF"/>
    <property type="match status" value="1"/>
</dbReference>
<dbReference type="SMART" id="SM01058">
    <property type="entry name" value="CarD_TRCF"/>
    <property type="match status" value="1"/>
</dbReference>
<evidence type="ECO:0000256" key="6">
    <source>
        <dbReference type="ARBA" id="ARBA00022806"/>
    </source>
</evidence>
<proteinExistence type="inferred from homology"/>
<comment type="similarity">
    <text evidence="11 13">In the C-terminal section; belongs to the helicase family. RecG subfamily.</text>
</comment>
<reference evidence="16 17" key="1">
    <citation type="submission" date="2020-07" db="EMBL/GenBank/DDBJ databases">
        <title>Alkalicella. sp. LB2 genome.</title>
        <authorList>
            <person name="Postec A."/>
            <person name="Quemeneur M."/>
        </authorList>
    </citation>
    <scope>NUCLEOTIDE SEQUENCE [LARGE SCALE GENOMIC DNA]</scope>
    <source>
        <strain evidence="16 17">LB2</strain>
    </source>
</reference>
<evidence type="ECO:0000259" key="14">
    <source>
        <dbReference type="PROSITE" id="PS51192"/>
    </source>
</evidence>
<evidence type="ECO:0000256" key="11">
    <source>
        <dbReference type="ARBA" id="ARBA00061399"/>
    </source>
</evidence>
<comment type="similarity">
    <text evidence="10 13">In the N-terminal section; belongs to the UvrB family.</text>
</comment>
<evidence type="ECO:0000256" key="1">
    <source>
        <dbReference type="ARBA" id="ARBA00004496"/>
    </source>
</evidence>
<dbReference type="InterPro" id="IPR041471">
    <property type="entry name" value="UvrB_inter"/>
</dbReference>
<dbReference type="RefSeq" id="WP_213168932.1">
    <property type="nucleotide sequence ID" value="NZ_CP058559.1"/>
</dbReference>
<dbReference type="HAMAP" id="MF_00969">
    <property type="entry name" value="TRCF"/>
    <property type="match status" value="1"/>
</dbReference>
<dbReference type="PROSITE" id="PS51192">
    <property type="entry name" value="HELICASE_ATP_BIND_1"/>
    <property type="match status" value="1"/>
</dbReference>
<dbReference type="AlphaFoldDB" id="A0A7G9W859"/>
<evidence type="ECO:0000256" key="7">
    <source>
        <dbReference type="ARBA" id="ARBA00022840"/>
    </source>
</evidence>
<dbReference type="GO" id="GO:0016787">
    <property type="term" value="F:hydrolase activity"/>
    <property type="evidence" value="ECO:0007669"/>
    <property type="project" value="UniProtKB-KW"/>
</dbReference>
<evidence type="ECO:0000256" key="10">
    <source>
        <dbReference type="ARBA" id="ARBA00061104"/>
    </source>
</evidence>
<dbReference type="InterPro" id="IPR014001">
    <property type="entry name" value="Helicase_ATP-bd"/>
</dbReference>
<dbReference type="GO" id="GO:0005737">
    <property type="term" value="C:cytoplasm"/>
    <property type="evidence" value="ECO:0007669"/>
    <property type="project" value="UniProtKB-SubCell"/>
</dbReference>
<evidence type="ECO:0000256" key="2">
    <source>
        <dbReference type="ARBA" id="ARBA00022490"/>
    </source>
</evidence>
<keyword evidence="17" id="KW-1185">Reference proteome</keyword>
<dbReference type="PANTHER" id="PTHR47964">
    <property type="entry name" value="ATP-DEPENDENT DNA HELICASE HOMOLOG RECG, CHLOROPLASTIC"/>
    <property type="match status" value="1"/>
</dbReference>
<name>A0A7G9W859_ALKCA</name>
<feature type="domain" description="Helicase ATP-binding" evidence="14">
    <location>
        <begin position="620"/>
        <end position="781"/>
    </location>
</feature>
<keyword evidence="6" id="KW-0347">Helicase</keyword>
<dbReference type="InterPro" id="IPR001650">
    <property type="entry name" value="Helicase_C-like"/>
</dbReference>
<dbReference type="Gene3D" id="3.90.1150.50">
    <property type="entry name" value="Transcription-repair-coupling factor, D7 domain"/>
    <property type="match status" value="1"/>
</dbReference>
<evidence type="ECO:0000256" key="4">
    <source>
        <dbReference type="ARBA" id="ARBA00022763"/>
    </source>
</evidence>
<dbReference type="Proteomes" id="UP000516160">
    <property type="component" value="Chromosome"/>
</dbReference>
<keyword evidence="7 13" id="KW-0067">ATP-binding</keyword>
<dbReference type="SMART" id="SM00487">
    <property type="entry name" value="DEXDc"/>
    <property type="match status" value="1"/>
</dbReference>
<dbReference type="GO" id="GO:0003678">
    <property type="term" value="F:DNA helicase activity"/>
    <property type="evidence" value="ECO:0007669"/>
    <property type="project" value="TreeGrafter"/>
</dbReference>
<evidence type="ECO:0000256" key="8">
    <source>
        <dbReference type="ARBA" id="ARBA00023125"/>
    </source>
</evidence>
<dbReference type="NCBIfam" id="TIGR00580">
    <property type="entry name" value="mfd"/>
    <property type="match status" value="1"/>
</dbReference>